<dbReference type="GO" id="GO:0006886">
    <property type="term" value="P:intracellular protein transport"/>
    <property type="evidence" value="ECO:0007669"/>
    <property type="project" value="InterPro"/>
</dbReference>
<evidence type="ECO:0000256" key="1">
    <source>
        <dbReference type="ARBA" id="ARBA00004180"/>
    </source>
</evidence>
<dbReference type="GO" id="GO:0005198">
    <property type="term" value="F:structural molecule activity"/>
    <property type="evidence" value="ECO:0007669"/>
    <property type="project" value="InterPro"/>
</dbReference>
<dbReference type="RefSeq" id="XP_003030264.1">
    <property type="nucleotide sequence ID" value="XM_003030218.1"/>
</dbReference>
<keyword evidence="4 6" id="KW-0168">Coated pit</keyword>
<dbReference type="GO" id="GO:0030132">
    <property type="term" value="C:clathrin coat of coated pit"/>
    <property type="evidence" value="ECO:0007669"/>
    <property type="project" value="InterPro"/>
</dbReference>
<gene>
    <name evidence="8" type="ORF">SCHCODRAFT_69206</name>
</gene>
<evidence type="ECO:0000256" key="6">
    <source>
        <dbReference type="RuleBase" id="RU363137"/>
    </source>
</evidence>
<dbReference type="VEuPathDB" id="FungiDB:SCHCODRAFT_02630849"/>
<evidence type="ECO:0000256" key="3">
    <source>
        <dbReference type="ARBA" id="ARBA00023136"/>
    </source>
</evidence>
<dbReference type="Proteomes" id="UP000007431">
    <property type="component" value="Unassembled WGS sequence"/>
</dbReference>
<dbReference type="OMA" id="QVIKDWR"/>
<dbReference type="GO" id="GO:0032050">
    <property type="term" value="F:clathrin heavy chain binding"/>
    <property type="evidence" value="ECO:0007669"/>
    <property type="project" value="TreeGrafter"/>
</dbReference>
<dbReference type="FunCoup" id="D8QA93">
    <property type="interactions" value="222"/>
</dbReference>
<dbReference type="EMBL" id="GL377308">
    <property type="protein sequence ID" value="EFI95361.1"/>
    <property type="molecule type" value="Genomic_DNA"/>
</dbReference>
<dbReference type="OrthoDB" id="5512at2759"/>
<evidence type="ECO:0000256" key="7">
    <source>
        <dbReference type="SAM" id="MobiDB-lite"/>
    </source>
</evidence>
<dbReference type="InterPro" id="IPR000996">
    <property type="entry name" value="Clathrin_L-chain"/>
</dbReference>
<dbReference type="HOGENOM" id="CLU_069856_1_0_1"/>
<comment type="similarity">
    <text evidence="2 6">Belongs to the clathrin light chain family.</text>
</comment>
<evidence type="ECO:0000256" key="2">
    <source>
        <dbReference type="ARBA" id="ARBA00005263"/>
    </source>
</evidence>
<keyword evidence="3 6" id="KW-0472">Membrane</keyword>
<accession>D8QA93</accession>
<dbReference type="STRING" id="578458.D8QA93"/>
<evidence type="ECO:0000256" key="5">
    <source>
        <dbReference type="ARBA" id="ARBA00023329"/>
    </source>
</evidence>
<evidence type="ECO:0000313" key="8">
    <source>
        <dbReference type="EMBL" id="EFI95361.1"/>
    </source>
</evidence>
<dbReference type="InParanoid" id="D8QA93"/>
<feature type="region of interest" description="Disordered" evidence="7">
    <location>
        <begin position="89"/>
        <end position="136"/>
    </location>
</feature>
<dbReference type="GO" id="GO:0072583">
    <property type="term" value="P:clathrin-dependent endocytosis"/>
    <property type="evidence" value="ECO:0007669"/>
    <property type="project" value="TreeGrafter"/>
</dbReference>
<dbReference type="Pfam" id="PF01086">
    <property type="entry name" value="Clathrin_lg_ch"/>
    <property type="match status" value="1"/>
</dbReference>
<dbReference type="PANTHER" id="PTHR10639:SF7">
    <property type="entry name" value="CLATHRIN LIGHT CHAIN"/>
    <property type="match status" value="1"/>
</dbReference>
<proteinExistence type="inferred from homology"/>
<sequence>MSDDLLGGFATSKSGGDEIDFDAAASQFPDISLDGEGDIPSFPDISSPVAPAPAHSFSLDALDGPSPAPAREVKVTGDDEIEQFTSQFPDIEVPQASPPVQQPPTFGASTPTIAPRPQPSAFSSTPILNQGLPEEEPEVIKEWRARRAEEIRARDEASKAKRDEIKGRAEAAIDEFYGNYSELKKRNIQENKDAEEEFLASLTASLTAGTTWERICATIELENSQSKTIARAGPGTTDLSRFKEVLLRLKREGDRAPGAAGY</sequence>
<comment type="subcellular location">
    <subcellularLocation>
        <location evidence="1 6">Cytoplasmic vesicle membrane</location>
        <topology evidence="1 6">Peripheral membrane protein</topology>
        <orientation evidence="1 6">Cytoplasmic side</orientation>
    </subcellularLocation>
    <subcellularLocation>
        <location evidence="6">Membrane</location>
        <location evidence="6">Coated pit</location>
        <topology evidence="6">Peripheral membrane protein</topology>
        <orientation evidence="6">Cytoplasmic side</orientation>
    </subcellularLocation>
    <text evidence="6">Cytoplasmic face of coated pits and vesicles.</text>
</comment>
<dbReference type="PANTHER" id="PTHR10639">
    <property type="entry name" value="CLATHRIN LIGHT CHAIN"/>
    <property type="match status" value="1"/>
</dbReference>
<keyword evidence="9" id="KW-1185">Reference proteome</keyword>
<dbReference type="AlphaFoldDB" id="D8QA93"/>
<comment type="function">
    <text evidence="6">Clathrin is the major protein of the polyhedral coat of coated pits and vesicles.</text>
</comment>
<keyword evidence="5 6" id="KW-0968">Cytoplasmic vesicle</keyword>
<dbReference type="GeneID" id="9588705"/>
<dbReference type="GO" id="GO:0030130">
    <property type="term" value="C:clathrin coat of trans-Golgi network vesicle"/>
    <property type="evidence" value="ECO:0007669"/>
    <property type="project" value="InterPro"/>
</dbReference>
<reference evidence="8 9" key="1">
    <citation type="journal article" date="2010" name="Nat. Biotechnol.">
        <title>Genome sequence of the model mushroom Schizophyllum commune.</title>
        <authorList>
            <person name="Ohm R.A."/>
            <person name="de Jong J.F."/>
            <person name="Lugones L.G."/>
            <person name="Aerts A."/>
            <person name="Kothe E."/>
            <person name="Stajich J.E."/>
            <person name="de Vries R.P."/>
            <person name="Record E."/>
            <person name="Levasseur A."/>
            <person name="Baker S.E."/>
            <person name="Bartholomew K.A."/>
            <person name="Coutinho P.M."/>
            <person name="Erdmann S."/>
            <person name="Fowler T.J."/>
            <person name="Gathman A.C."/>
            <person name="Lombard V."/>
            <person name="Henrissat B."/>
            <person name="Knabe N."/>
            <person name="Kuees U."/>
            <person name="Lilly W.W."/>
            <person name="Lindquist E."/>
            <person name="Lucas S."/>
            <person name="Magnuson J.K."/>
            <person name="Piumi F."/>
            <person name="Raudaskoski M."/>
            <person name="Salamov A."/>
            <person name="Schmutz J."/>
            <person name="Schwarze F.W.M.R."/>
            <person name="vanKuyk P.A."/>
            <person name="Horton J.S."/>
            <person name="Grigoriev I.V."/>
            <person name="Woesten H.A.B."/>
        </authorList>
    </citation>
    <scope>NUCLEOTIDE SEQUENCE [LARGE SCALE GENOMIC DNA]</scope>
    <source>
        <strain evidence="9">H4-8 / FGSC 9210</strain>
    </source>
</reference>
<evidence type="ECO:0000313" key="9">
    <source>
        <dbReference type="Proteomes" id="UP000007431"/>
    </source>
</evidence>
<dbReference type="eggNOG" id="KOG4031">
    <property type="taxonomic scope" value="Eukaryota"/>
</dbReference>
<feature type="region of interest" description="Disordered" evidence="7">
    <location>
        <begin position="29"/>
        <end position="72"/>
    </location>
</feature>
<name>D8QA93_SCHCM</name>
<evidence type="ECO:0000256" key="4">
    <source>
        <dbReference type="ARBA" id="ARBA00023176"/>
    </source>
</evidence>
<organism evidence="9">
    <name type="scientific">Schizophyllum commune (strain H4-8 / FGSC 9210)</name>
    <name type="common">Split gill fungus</name>
    <dbReference type="NCBI Taxonomy" id="578458"/>
    <lineage>
        <taxon>Eukaryota</taxon>
        <taxon>Fungi</taxon>
        <taxon>Dikarya</taxon>
        <taxon>Basidiomycota</taxon>
        <taxon>Agaricomycotina</taxon>
        <taxon>Agaricomycetes</taxon>
        <taxon>Agaricomycetidae</taxon>
        <taxon>Agaricales</taxon>
        <taxon>Schizophyllaceae</taxon>
        <taxon>Schizophyllum</taxon>
    </lineage>
</organism>
<dbReference type="KEGG" id="scm:SCHCO_02630849"/>
<protein>
    <recommendedName>
        <fullName evidence="6">Clathrin light chain</fullName>
    </recommendedName>
</protein>